<accession>A0A3S0IQJ1</accession>
<feature type="signal peptide" evidence="1">
    <location>
        <begin position="1"/>
        <end position="23"/>
    </location>
</feature>
<dbReference type="RefSeq" id="WP_126160626.1">
    <property type="nucleotide sequence ID" value="NZ_RQPJ01000001.1"/>
</dbReference>
<sequence>MKNYWHCILILATVIGSLSISYAQEEFTTFTEPFISLKYNATRNYTAQFQFGNRNYLYQNNNYDYKVQLLDLTHISALKVGTASKLGMGARYRLGDPFNNNAENEIRLIQLYKWRFAKASSLQHQIQLEERFLADITKFRMRYALQFTLPFQNQSVSRPDYLKIYTEPLWQLSPEHKPDLEQRLGSGLGWTIMPDATLDMGLQYRLKNYLNNTGHQLFAILGFTVLI</sequence>
<comment type="caution">
    <text evidence="2">The sequence shown here is derived from an EMBL/GenBank/DDBJ whole genome shotgun (WGS) entry which is preliminary data.</text>
</comment>
<organism evidence="2 3">
    <name type="scientific">Arenibacter aquaticus</name>
    <dbReference type="NCBI Taxonomy" id="2489054"/>
    <lineage>
        <taxon>Bacteria</taxon>
        <taxon>Pseudomonadati</taxon>
        <taxon>Bacteroidota</taxon>
        <taxon>Flavobacteriia</taxon>
        <taxon>Flavobacteriales</taxon>
        <taxon>Flavobacteriaceae</taxon>
        <taxon>Arenibacter</taxon>
    </lineage>
</organism>
<dbReference type="AlphaFoldDB" id="A0A3S0IQJ1"/>
<dbReference type="EMBL" id="RQPJ01000001">
    <property type="protein sequence ID" value="RTE55323.1"/>
    <property type="molecule type" value="Genomic_DNA"/>
</dbReference>
<dbReference type="Proteomes" id="UP000267585">
    <property type="component" value="Unassembled WGS sequence"/>
</dbReference>
<dbReference type="InterPro" id="IPR019619">
    <property type="entry name" value="DUF2490"/>
</dbReference>
<dbReference type="Pfam" id="PF10677">
    <property type="entry name" value="DUF2490"/>
    <property type="match status" value="1"/>
</dbReference>
<keyword evidence="3" id="KW-1185">Reference proteome</keyword>
<evidence type="ECO:0000256" key="1">
    <source>
        <dbReference type="SAM" id="SignalP"/>
    </source>
</evidence>
<keyword evidence="1" id="KW-0732">Signal</keyword>
<gene>
    <name evidence="2" type="ORF">EHW67_01780</name>
</gene>
<feature type="chain" id="PRO_5018537732" evidence="1">
    <location>
        <begin position="24"/>
        <end position="227"/>
    </location>
</feature>
<dbReference type="OrthoDB" id="1436620at2"/>
<name>A0A3S0IQJ1_9FLAO</name>
<protein>
    <submittedName>
        <fullName evidence="2">DUF2490 domain-containing protein</fullName>
    </submittedName>
</protein>
<evidence type="ECO:0000313" key="2">
    <source>
        <dbReference type="EMBL" id="RTE55323.1"/>
    </source>
</evidence>
<reference evidence="2 3" key="1">
    <citation type="submission" date="2018-11" db="EMBL/GenBank/DDBJ databases">
        <title>Arenibacter aquaticus sp.nov., a marine bacterium isolated from surface seawater in the South China Sea.</title>
        <authorList>
            <person name="Guo J."/>
            <person name="Sun J."/>
        </authorList>
    </citation>
    <scope>NUCLEOTIDE SEQUENCE [LARGE SCALE GENOMIC DNA]</scope>
    <source>
        <strain evidence="2 3">GUO666</strain>
    </source>
</reference>
<proteinExistence type="predicted"/>
<evidence type="ECO:0000313" key="3">
    <source>
        <dbReference type="Proteomes" id="UP000267585"/>
    </source>
</evidence>